<organism evidence="2 3">
    <name type="scientific">Bradyrhizobium shewense</name>
    <dbReference type="NCBI Taxonomy" id="1761772"/>
    <lineage>
        <taxon>Bacteria</taxon>
        <taxon>Pseudomonadati</taxon>
        <taxon>Pseudomonadota</taxon>
        <taxon>Alphaproteobacteria</taxon>
        <taxon>Hyphomicrobiales</taxon>
        <taxon>Nitrobacteraceae</taxon>
        <taxon>Bradyrhizobium</taxon>
    </lineage>
</organism>
<feature type="compositionally biased region" description="Basic residues" evidence="1">
    <location>
        <begin position="1"/>
        <end position="11"/>
    </location>
</feature>
<gene>
    <name evidence="2" type="ORF">GA0061098_10578</name>
</gene>
<reference evidence="3" key="1">
    <citation type="submission" date="2016-08" db="EMBL/GenBank/DDBJ databases">
        <authorList>
            <person name="Varghese N."/>
            <person name="Submissions Spin"/>
        </authorList>
    </citation>
    <scope>NUCLEOTIDE SEQUENCE [LARGE SCALE GENOMIC DNA]</scope>
    <source>
        <strain evidence="3">ERR11</strain>
    </source>
</reference>
<evidence type="ECO:0000313" key="3">
    <source>
        <dbReference type="Proteomes" id="UP000199184"/>
    </source>
</evidence>
<dbReference type="AlphaFoldDB" id="A0A1C3XUH1"/>
<accession>A0A1C3XUH1</accession>
<feature type="region of interest" description="Disordered" evidence="1">
    <location>
        <begin position="1"/>
        <end position="38"/>
    </location>
</feature>
<proteinExistence type="predicted"/>
<dbReference type="EMBL" id="FMAI01000057">
    <property type="protein sequence ID" value="SCB55855.1"/>
    <property type="molecule type" value="Genomic_DNA"/>
</dbReference>
<evidence type="ECO:0000313" key="2">
    <source>
        <dbReference type="EMBL" id="SCB55855.1"/>
    </source>
</evidence>
<keyword evidence="3" id="KW-1185">Reference proteome</keyword>
<feature type="compositionally biased region" description="Polar residues" evidence="1">
    <location>
        <begin position="12"/>
        <end position="21"/>
    </location>
</feature>
<dbReference type="Proteomes" id="UP000199184">
    <property type="component" value="Unassembled WGS sequence"/>
</dbReference>
<evidence type="ECO:0000256" key="1">
    <source>
        <dbReference type="SAM" id="MobiDB-lite"/>
    </source>
</evidence>
<sequence>MQSPKRNKQKGHGSNSQQHENSFQHDESSSARAQATPPWEIVIKRLSRARRSKVLRLARALKSRAGRLSFAIPRSVLQDERTEHRNSHSSRAFNVQKIGAERDLARRKLKAKMEFAERKFRQEQLLHDYRRREWNSANR</sequence>
<name>A0A1C3XUH1_9BRAD</name>
<protein>
    <submittedName>
        <fullName evidence="2">Uncharacterized protein</fullName>
    </submittedName>
</protein>